<dbReference type="EMBL" id="CM047945">
    <property type="protein sequence ID" value="KAI9898486.1"/>
    <property type="molecule type" value="Genomic_DNA"/>
</dbReference>
<accession>A0ACC0UXR6</accession>
<name>A0ACC0UXR6_9HYPO</name>
<dbReference type="Proteomes" id="UP001163324">
    <property type="component" value="Chromosome 6"/>
</dbReference>
<comment type="caution">
    <text evidence="1">The sequence shown here is derived from an EMBL/GenBank/DDBJ whole genome shotgun (WGS) entry which is preliminary data.</text>
</comment>
<evidence type="ECO:0000313" key="2">
    <source>
        <dbReference type="Proteomes" id="UP001163324"/>
    </source>
</evidence>
<keyword evidence="2" id="KW-1185">Reference proteome</keyword>
<sequence length="709" mass="77905">MSSSQEIDEQFLRDRLRAYSRSQSQTTSFSERITEPSTVVTILFLLATVLYTYHGPSNFNDVLATITTRLWYFLVYITPSSLLDSLDLWLNPQLERPMADPQANHHAHKSETMRRVLGLDRSGGMMASVFEVRTRALSLTGNALGFKADSERPPGLGNRDNSCFQNSILQGLASLDSFQKYLEACLSHGSEEKEASRAVTQTLRALLMDLNDGSNNGRTLWTPHGLKFMSTWQQQDAQEYYSKILDDIDKSALSASKALQRYAGFELDLNPDDSAASEHSDDSGYQSLSSVSKLSATNVLKNPLEGLAAQRVACVQCGYSEGLSMIPFNCLTLSLGLGRGQHDLYERLDAYSHVESIEGVECPKCTLLKAQRLMTKLIDMLRAKNQSEEELATPLSRLAAVEEALEEDHFDEQTLTEKCKISSQSKVTTTKTKQVVIARPPQSLAIHMQRSVFDPSTFDMIKNVAPVEFPQTLDLGPWCLGSAEGKNAAEMTSSEEEKWLLDPNASMIAGDMQPSKLVGPIYELSAVVTHAGRHENGHYICYRKFPKQQPPDSSVTTEGDTAEQGGAEDARAHCNATGDPEKPQRRQKVEMEWWRLSDHNVSRVDDEIISSLSPGVFMLFYDCVDPSMVLQADDEAADMPAAVVNGTHVDEQEESQGLQTGQVNADGADTQASDMVTEDTASSITSVTEVGSSSSLGSSTAVGSDEHTS</sequence>
<proteinExistence type="predicted"/>
<gene>
    <name evidence="1" type="ORF">N3K66_006846</name>
</gene>
<organism evidence="1 2">
    <name type="scientific">Trichothecium roseum</name>
    <dbReference type="NCBI Taxonomy" id="47278"/>
    <lineage>
        <taxon>Eukaryota</taxon>
        <taxon>Fungi</taxon>
        <taxon>Dikarya</taxon>
        <taxon>Ascomycota</taxon>
        <taxon>Pezizomycotina</taxon>
        <taxon>Sordariomycetes</taxon>
        <taxon>Hypocreomycetidae</taxon>
        <taxon>Hypocreales</taxon>
        <taxon>Hypocreales incertae sedis</taxon>
        <taxon>Trichothecium</taxon>
    </lineage>
</organism>
<protein>
    <submittedName>
        <fullName evidence="1">Uncharacterized protein</fullName>
    </submittedName>
</protein>
<evidence type="ECO:0000313" key="1">
    <source>
        <dbReference type="EMBL" id="KAI9898486.1"/>
    </source>
</evidence>
<reference evidence="1" key="1">
    <citation type="submission" date="2022-10" db="EMBL/GenBank/DDBJ databases">
        <title>Complete Genome of Trichothecium roseum strain YXFP-22015, a Plant Pathogen Isolated from Citrus.</title>
        <authorList>
            <person name="Wang Y."/>
            <person name="Zhu L."/>
        </authorList>
    </citation>
    <scope>NUCLEOTIDE SEQUENCE</scope>
    <source>
        <strain evidence="1">YXFP-22015</strain>
    </source>
</reference>